<proteinExistence type="predicted"/>
<dbReference type="Pfam" id="PF12911">
    <property type="entry name" value="OppC_N"/>
    <property type="match status" value="1"/>
</dbReference>
<dbReference type="CDD" id="cd06261">
    <property type="entry name" value="TM_PBP2"/>
    <property type="match status" value="1"/>
</dbReference>
<sequence>MSIQQNIEHEPEADATVLLTPPRRAGRGRLTLRRFARNKLALVGIGILVLLFLFAYVGPLVDKWGYNDHDFTAFLEGPSGNHWFGTDQSGTDMFALTTRGLQKSLVIGILVGIIATALAATAGASAGYFGGWVDRAIMWVVDLLLVLPAFLIVAVLSPVFAGSTWLVFVVLLAIFSWMITARIVRSMTLTLKDREFVKAAKYMGVSDFRIIVRHILPSMASLLIIDGTIQVSLAVIGESQLSYFGFGIQAPDVSLGTVIADGTSSATTYQWLFWFPAGFLVLFGLAIAFIGDGLRDAYDPNSANAKAQAKAIKNKDREPEPAAELVGSTEVLSQA</sequence>
<dbReference type="InterPro" id="IPR025966">
    <property type="entry name" value="OppC_N"/>
</dbReference>
<keyword evidence="2" id="KW-1185">Reference proteome</keyword>
<dbReference type="InterPro" id="IPR035906">
    <property type="entry name" value="MetI-like_sf"/>
</dbReference>
<dbReference type="InterPro" id="IPR000515">
    <property type="entry name" value="MetI-like"/>
</dbReference>
<dbReference type="PANTHER" id="PTHR43386:SF2">
    <property type="entry name" value="OLIGOPEPTIDE TRANSPORT SYSTEM PERMEASE PROTEIN OPPC"/>
    <property type="match status" value="1"/>
</dbReference>
<dbReference type="PANTHER" id="PTHR43386">
    <property type="entry name" value="OLIGOPEPTIDE TRANSPORT SYSTEM PERMEASE PROTEIN APPC"/>
    <property type="match status" value="1"/>
</dbReference>
<dbReference type="EMBL" id="JBHEZX010000013">
    <property type="protein sequence ID" value="MFC1412772.1"/>
    <property type="molecule type" value="Genomic_DNA"/>
</dbReference>
<gene>
    <name evidence="1" type="ORF">ACEZDG_26235</name>
</gene>
<protein>
    <submittedName>
        <fullName evidence="1">ABC transporter permease</fullName>
    </submittedName>
</protein>
<evidence type="ECO:0000313" key="2">
    <source>
        <dbReference type="Proteomes" id="UP001592582"/>
    </source>
</evidence>
<dbReference type="PROSITE" id="PS50928">
    <property type="entry name" value="ABC_TM1"/>
    <property type="match status" value="1"/>
</dbReference>
<dbReference type="Gene3D" id="1.10.3720.10">
    <property type="entry name" value="MetI-like"/>
    <property type="match status" value="1"/>
</dbReference>
<dbReference type="SUPFAM" id="SSF161098">
    <property type="entry name" value="MetI-like"/>
    <property type="match status" value="1"/>
</dbReference>
<accession>A0ABV6VGC7</accession>
<reference evidence="1 2" key="1">
    <citation type="submission" date="2024-09" db="EMBL/GenBank/DDBJ databases">
        <authorList>
            <person name="Lee S.D."/>
        </authorList>
    </citation>
    <scope>NUCLEOTIDE SEQUENCE [LARGE SCALE GENOMIC DNA]</scope>
    <source>
        <strain evidence="1 2">N1-1</strain>
    </source>
</reference>
<organism evidence="1 2">
    <name type="scientific">Streptacidiphilus alkalitolerans</name>
    <dbReference type="NCBI Taxonomy" id="3342712"/>
    <lineage>
        <taxon>Bacteria</taxon>
        <taxon>Bacillati</taxon>
        <taxon>Actinomycetota</taxon>
        <taxon>Actinomycetes</taxon>
        <taxon>Kitasatosporales</taxon>
        <taxon>Streptomycetaceae</taxon>
        <taxon>Streptacidiphilus</taxon>
    </lineage>
</organism>
<comment type="caution">
    <text evidence="1">The sequence shown here is derived from an EMBL/GenBank/DDBJ whole genome shotgun (WGS) entry which is preliminary data.</text>
</comment>
<evidence type="ECO:0000313" key="1">
    <source>
        <dbReference type="EMBL" id="MFC1412772.1"/>
    </source>
</evidence>
<dbReference type="Proteomes" id="UP001592582">
    <property type="component" value="Unassembled WGS sequence"/>
</dbReference>
<dbReference type="InterPro" id="IPR050366">
    <property type="entry name" value="BP-dependent_transpt_permease"/>
</dbReference>
<dbReference type="Pfam" id="PF00528">
    <property type="entry name" value="BPD_transp_1"/>
    <property type="match status" value="1"/>
</dbReference>
<name>A0ABV6VGC7_9ACTN</name>